<dbReference type="Proteomes" id="UP001626536">
    <property type="component" value="Chromosome"/>
</dbReference>
<evidence type="ECO:0000313" key="6">
    <source>
        <dbReference type="EMBL" id="WOJ91279.1"/>
    </source>
</evidence>
<sequence>MRSVAPATGCRRIARWNSRLAHARARDAVHAPLDHAALIATLAELSPILVQSKARDRATFLQRPDLGRTLAADLASLLPQGAYDAAVVISDGLSAAATQGQAAKLCRMLLAARNFTFAPPVVALQARVALGDEIAARLGARMVVALIGERPGLSACDSLGAYITYDPKPGLTRDAERNCVSNIRPDGLSLEDASRRILAIMSLARAMGRTGAALKEDDALALAPPDKDQSS</sequence>
<feature type="binding site" evidence="5">
    <location>
        <position position="179"/>
    </location>
    <ligand>
        <name>adenosylcob(III)alamin</name>
        <dbReference type="ChEBI" id="CHEBI:18408"/>
    </ligand>
</feature>
<keyword evidence="2 5" id="KW-0456">Lyase</keyword>
<dbReference type="InterPro" id="IPR042251">
    <property type="entry name" value="EutC_C"/>
</dbReference>
<feature type="binding site" evidence="5">
    <location>
        <position position="149"/>
    </location>
    <ligand>
        <name>adenosylcob(III)alamin</name>
        <dbReference type="ChEBI" id="CHEBI:18408"/>
    </ligand>
</feature>
<protein>
    <recommendedName>
        <fullName evidence="5">Ethanolamine ammonia-lyase small subunit</fullName>
        <shortName evidence="5">EAL small subunit</shortName>
        <ecNumber evidence="5">4.3.1.7</ecNumber>
    </recommendedName>
</protein>
<reference evidence="6 7" key="1">
    <citation type="submission" date="2023-10" db="EMBL/GenBank/DDBJ databases">
        <title>Novel methanotroph of the genus Methylocapsa from a subarctic wetland.</title>
        <authorList>
            <person name="Belova S.E."/>
            <person name="Oshkin I.Y."/>
            <person name="Miroshnikov K."/>
            <person name="Dedysh S.N."/>
        </authorList>
    </citation>
    <scope>NUCLEOTIDE SEQUENCE [LARGE SCALE GENOMIC DNA]</scope>
    <source>
        <strain evidence="6 7">RX1</strain>
    </source>
</reference>
<name>A0ABZ0HY03_9HYPH</name>
<evidence type="ECO:0000256" key="4">
    <source>
        <dbReference type="ARBA" id="ARBA00024446"/>
    </source>
</evidence>
<evidence type="ECO:0000256" key="1">
    <source>
        <dbReference type="ARBA" id="ARBA00022628"/>
    </source>
</evidence>
<dbReference type="HAMAP" id="MF_00601">
    <property type="entry name" value="EutC"/>
    <property type="match status" value="1"/>
</dbReference>
<keyword evidence="1 5" id="KW-0846">Cobalamin</keyword>
<evidence type="ECO:0000313" key="7">
    <source>
        <dbReference type="Proteomes" id="UP001626536"/>
    </source>
</evidence>
<accession>A0ABZ0HY03</accession>
<dbReference type="Pfam" id="PF05985">
    <property type="entry name" value="EutC"/>
    <property type="match status" value="1"/>
</dbReference>
<comment type="pathway">
    <text evidence="5">Amine and polyamine degradation; ethanolamine degradation.</text>
</comment>
<comment type="subunit">
    <text evidence="5">The basic unit is a heterodimer which dimerizes to form tetramers. The heterotetramers trimerize; 6 large subunits form a core ring with 6 small subunits projecting outwards.</text>
</comment>
<comment type="catalytic activity">
    <reaction evidence="5">
        <text>ethanolamine = acetaldehyde + NH4(+)</text>
        <dbReference type="Rhea" id="RHEA:15313"/>
        <dbReference type="ChEBI" id="CHEBI:15343"/>
        <dbReference type="ChEBI" id="CHEBI:28938"/>
        <dbReference type="ChEBI" id="CHEBI:57603"/>
        <dbReference type="EC" id="4.3.1.7"/>
    </reaction>
</comment>
<evidence type="ECO:0000256" key="2">
    <source>
        <dbReference type="ARBA" id="ARBA00023239"/>
    </source>
</evidence>
<dbReference type="EC" id="4.3.1.7" evidence="5"/>
<evidence type="ECO:0000256" key="3">
    <source>
        <dbReference type="ARBA" id="ARBA00023285"/>
    </source>
</evidence>
<gene>
    <name evidence="5 6" type="primary">eutC</name>
    <name evidence="6" type="ORF">RZS28_08500</name>
</gene>
<dbReference type="NCBIfam" id="NF003971">
    <property type="entry name" value="PRK05465.1"/>
    <property type="match status" value="1"/>
</dbReference>
<dbReference type="InterPro" id="IPR009246">
    <property type="entry name" value="EutC"/>
</dbReference>
<feature type="binding site" evidence="5">
    <location>
        <position position="128"/>
    </location>
    <ligand>
        <name>adenosylcob(III)alamin</name>
        <dbReference type="ChEBI" id="CHEBI:18408"/>
    </ligand>
</feature>
<keyword evidence="3 5" id="KW-0170">Cobalt</keyword>
<comment type="similarity">
    <text evidence="5">Belongs to the EutC family.</text>
</comment>
<comment type="cofactor">
    <cofactor evidence="5">
        <name>adenosylcob(III)alamin</name>
        <dbReference type="ChEBI" id="CHEBI:18408"/>
    </cofactor>
    <text evidence="5">Binds between the large and small subunits.</text>
</comment>
<keyword evidence="7" id="KW-1185">Reference proteome</keyword>
<dbReference type="PANTHER" id="PTHR39330:SF1">
    <property type="entry name" value="ETHANOLAMINE AMMONIA-LYASE SMALL SUBUNIT"/>
    <property type="match status" value="1"/>
</dbReference>
<dbReference type="Gene3D" id="3.40.50.11240">
    <property type="entry name" value="Ethanolamine ammonia-lyase light chain (EutC)"/>
    <property type="match status" value="1"/>
</dbReference>
<dbReference type="PANTHER" id="PTHR39330">
    <property type="entry name" value="ETHANOLAMINE AMMONIA-LYASE LIGHT CHAIN"/>
    <property type="match status" value="1"/>
</dbReference>
<comment type="function">
    <text evidence="5">Catalyzes the deamination of various vicinal amino-alcohols to oxo compounds. Allows this organism to utilize ethanolamine as the sole source of nitrogen and carbon in the presence of external vitamin B12.</text>
</comment>
<evidence type="ECO:0000256" key="5">
    <source>
        <dbReference type="HAMAP-Rule" id="MF_00601"/>
    </source>
</evidence>
<keyword evidence="4 5" id="KW-1283">Bacterial microcompartment</keyword>
<comment type="subcellular location">
    <subcellularLocation>
        <location evidence="5">Bacterial microcompartment</location>
    </subcellularLocation>
</comment>
<proteinExistence type="inferred from homology"/>
<dbReference type="EMBL" id="CP136862">
    <property type="protein sequence ID" value="WOJ91279.1"/>
    <property type="molecule type" value="Genomic_DNA"/>
</dbReference>
<dbReference type="GO" id="GO:0008851">
    <property type="term" value="F:ethanolamine ammonia-lyase activity"/>
    <property type="evidence" value="ECO:0007669"/>
    <property type="project" value="UniProtKB-EC"/>
</dbReference>
<organism evidence="6 7">
    <name type="scientific">Methylocapsa polymorpha</name>
    <dbReference type="NCBI Taxonomy" id="3080828"/>
    <lineage>
        <taxon>Bacteria</taxon>
        <taxon>Pseudomonadati</taxon>
        <taxon>Pseudomonadota</taxon>
        <taxon>Alphaproteobacteria</taxon>
        <taxon>Hyphomicrobiales</taxon>
        <taxon>Beijerinckiaceae</taxon>
        <taxon>Methylocapsa</taxon>
    </lineage>
</organism>